<evidence type="ECO:0000259" key="1">
    <source>
        <dbReference type="PROSITE" id="PS51767"/>
    </source>
</evidence>
<proteinExistence type="predicted"/>
<evidence type="ECO:0000313" key="3">
    <source>
        <dbReference type="Proteomes" id="UP000274822"/>
    </source>
</evidence>
<dbReference type="Pfam" id="PF00026">
    <property type="entry name" value="Asp"/>
    <property type="match status" value="1"/>
</dbReference>
<gene>
    <name evidence="2" type="ORF">BC938DRAFT_483862</name>
</gene>
<dbReference type="AlphaFoldDB" id="A0A433QVN0"/>
<feature type="domain" description="Peptidase A1" evidence="1">
    <location>
        <begin position="1"/>
        <end position="173"/>
    </location>
</feature>
<reference evidence="2 3" key="1">
    <citation type="journal article" date="2018" name="New Phytol.">
        <title>Phylogenomics of Endogonaceae and evolution of mycorrhizas within Mucoromycota.</title>
        <authorList>
            <person name="Chang Y."/>
            <person name="Desiro A."/>
            <person name="Na H."/>
            <person name="Sandor L."/>
            <person name="Lipzen A."/>
            <person name="Clum A."/>
            <person name="Barry K."/>
            <person name="Grigoriev I.V."/>
            <person name="Martin F.M."/>
            <person name="Stajich J.E."/>
            <person name="Smith M.E."/>
            <person name="Bonito G."/>
            <person name="Spatafora J.W."/>
        </authorList>
    </citation>
    <scope>NUCLEOTIDE SEQUENCE [LARGE SCALE GENOMIC DNA]</scope>
    <source>
        <strain evidence="2 3">AD002</strain>
    </source>
</reference>
<dbReference type="InterPro" id="IPR021109">
    <property type="entry name" value="Peptidase_aspartic_dom_sf"/>
</dbReference>
<accession>A0A433QVN0</accession>
<dbReference type="PROSITE" id="PS51767">
    <property type="entry name" value="PEPTIDASE_A1"/>
    <property type="match status" value="1"/>
</dbReference>
<protein>
    <recommendedName>
        <fullName evidence="1">Peptidase A1 domain-containing protein</fullName>
    </recommendedName>
</protein>
<dbReference type="Gene3D" id="2.40.70.10">
    <property type="entry name" value="Acid Proteases"/>
    <property type="match status" value="1"/>
</dbReference>
<keyword evidence="3" id="KW-1185">Reference proteome</keyword>
<sequence length="173" mass="18173">MVARGPSNTAMDQLPPESLSQDLIGNPILDVFLGKASNGGGGAYIFGDYDQTKIGGTLTTIPVDNSQGFRVVIVGGITFGGKAVGRSFQGIIDTFSSFRTASPPPWPRSSRSPTMATVYTYNINYISALADFSFSIGTGKFKVSKASTRTPTVHALPVSDTTSLASLSSVMYS</sequence>
<dbReference type="SUPFAM" id="SSF50630">
    <property type="entry name" value="Acid proteases"/>
    <property type="match status" value="1"/>
</dbReference>
<dbReference type="Proteomes" id="UP000274822">
    <property type="component" value="Unassembled WGS sequence"/>
</dbReference>
<comment type="caution">
    <text evidence="2">The sequence shown here is derived from an EMBL/GenBank/DDBJ whole genome shotgun (WGS) entry which is preliminary data.</text>
</comment>
<name>A0A433QVN0_9FUNG</name>
<dbReference type="EMBL" id="RBNJ01000928">
    <property type="protein sequence ID" value="RUS33794.1"/>
    <property type="molecule type" value="Genomic_DNA"/>
</dbReference>
<dbReference type="InterPro" id="IPR033121">
    <property type="entry name" value="PEPTIDASE_A1"/>
</dbReference>
<evidence type="ECO:0000313" key="2">
    <source>
        <dbReference type="EMBL" id="RUS33794.1"/>
    </source>
</evidence>
<organism evidence="2 3">
    <name type="scientific">Jimgerdemannia flammicorona</name>
    <dbReference type="NCBI Taxonomy" id="994334"/>
    <lineage>
        <taxon>Eukaryota</taxon>
        <taxon>Fungi</taxon>
        <taxon>Fungi incertae sedis</taxon>
        <taxon>Mucoromycota</taxon>
        <taxon>Mucoromycotina</taxon>
        <taxon>Endogonomycetes</taxon>
        <taxon>Endogonales</taxon>
        <taxon>Endogonaceae</taxon>
        <taxon>Jimgerdemannia</taxon>
    </lineage>
</organism>